<reference evidence="1 2" key="1">
    <citation type="submission" date="2010-08" db="EMBL/GenBank/DDBJ databases">
        <authorList>
            <person name="Weinstock G."/>
            <person name="Sodergren E."/>
            <person name="Clifton S."/>
            <person name="Fulton L."/>
            <person name="Fulton B."/>
            <person name="Courtney L."/>
            <person name="Fronick C."/>
            <person name="Harrison M."/>
            <person name="Strong C."/>
            <person name="Farmer C."/>
            <person name="Delahaunty K."/>
            <person name="Markovic C."/>
            <person name="Hall O."/>
            <person name="Minx P."/>
            <person name="Tomlinson C."/>
            <person name="Mitreva M."/>
            <person name="Hou S."/>
            <person name="Chen J."/>
            <person name="Wollam A."/>
            <person name="Pepin K.H."/>
            <person name="Johnson M."/>
            <person name="Bhonagiri V."/>
            <person name="Zhang X."/>
            <person name="Suruliraj S."/>
            <person name="Warren W."/>
            <person name="Chinwalla A."/>
            <person name="Mardis E.R."/>
            <person name="Wilson R.K."/>
        </authorList>
    </citation>
    <scope>NUCLEOTIDE SEQUENCE [LARGE SCALE GENOMIC DNA]</scope>
    <source>
        <strain evidence="1 2">F0399</strain>
    </source>
</reference>
<sequence>MADGMSTLKNTRIRMKCALPREEAARLAARLRRFPAVAAAEVREDHVNLWHEGRLPADRVLAAVSRAGRAAGEAAGAPAQR</sequence>
<evidence type="ECO:0008006" key="3">
    <source>
        <dbReference type="Google" id="ProtNLM"/>
    </source>
</evidence>
<comment type="caution">
    <text evidence="1">The sequence shown here is derived from an EMBL/GenBank/DDBJ whole genome shotgun (WGS) entry which is preliminary data.</text>
</comment>
<keyword evidence="2" id="KW-1185">Reference proteome</keyword>
<protein>
    <recommendedName>
        <fullName evidence="3">HMA domain-containing protein</fullName>
    </recommendedName>
</protein>
<feature type="non-terminal residue" evidence="1">
    <location>
        <position position="81"/>
    </location>
</feature>
<proteinExistence type="predicted"/>
<accession>E7N3U2</accession>
<dbReference type="STRING" id="749551.HMPREF9555_01682"/>
<name>E7N3U2_9FIRM</name>
<evidence type="ECO:0000313" key="2">
    <source>
        <dbReference type="Proteomes" id="UP000004633"/>
    </source>
</evidence>
<dbReference type="HOGENOM" id="CLU_2595891_0_0_9"/>
<dbReference type="AlphaFoldDB" id="E7N3U2"/>
<gene>
    <name evidence="1" type="ORF">HMPREF9555_01682</name>
</gene>
<organism evidence="1 2">
    <name type="scientific">Selenomonas artemidis F0399</name>
    <dbReference type="NCBI Taxonomy" id="749551"/>
    <lineage>
        <taxon>Bacteria</taxon>
        <taxon>Bacillati</taxon>
        <taxon>Bacillota</taxon>
        <taxon>Negativicutes</taxon>
        <taxon>Selenomonadales</taxon>
        <taxon>Selenomonadaceae</taxon>
        <taxon>Selenomonas</taxon>
    </lineage>
</organism>
<evidence type="ECO:0000313" key="1">
    <source>
        <dbReference type="EMBL" id="EFW29119.1"/>
    </source>
</evidence>
<dbReference type="Proteomes" id="UP000004633">
    <property type="component" value="Unassembled WGS sequence"/>
</dbReference>
<dbReference type="EMBL" id="AECV01000036">
    <property type="protein sequence ID" value="EFW29119.1"/>
    <property type="molecule type" value="Genomic_DNA"/>
</dbReference>